<sequence length="63" mass="7528">EKIVDELIKTLERNYLQKEKERILENIDKLQGEEDKNLLLDALKNLKEINLKLSELKEEGNYE</sequence>
<keyword evidence="3" id="KW-1185">Reference proteome</keyword>
<evidence type="ECO:0000256" key="1">
    <source>
        <dbReference type="SAM" id="Coils"/>
    </source>
</evidence>
<reference evidence="2 3" key="1">
    <citation type="submission" date="2022-11" db="EMBL/GenBank/DDBJ databases">
        <title>The First Case of Preauricular Fistular Abscess Caused by Peptoniphilus grossensis.</title>
        <authorList>
            <person name="Byun J.-H."/>
        </authorList>
    </citation>
    <scope>NUCLEOTIDE SEQUENCE [LARGE SCALE GENOMIC DNA]</scope>
    <source>
        <strain evidence="2 3">GYB008</strain>
    </source>
</reference>
<name>A0ABU7XBV6_9FIRM</name>
<evidence type="ECO:0000313" key="3">
    <source>
        <dbReference type="Proteomes" id="UP001328425"/>
    </source>
</evidence>
<gene>
    <name evidence="2" type="ORF">PV361_08635</name>
</gene>
<keyword evidence="1" id="KW-0175">Coiled coil</keyword>
<protein>
    <submittedName>
        <fullName evidence="2">DNA primase</fullName>
    </submittedName>
</protein>
<dbReference type="Proteomes" id="UP001328425">
    <property type="component" value="Unassembled WGS sequence"/>
</dbReference>
<dbReference type="EMBL" id="JARBCY010000055">
    <property type="protein sequence ID" value="MEF3318766.1"/>
    <property type="molecule type" value="Genomic_DNA"/>
</dbReference>
<comment type="caution">
    <text evidence="2">The sequence shown here is derived from an EMBL/GenBank/DDBJ whole genome shotgun (WGS) entry which is preliminary data.</text>
</comment>
<feature type="coiled-coil region" evidence="1">
    <location>
        <begin position="13"/>
        <end position="59"/>
    </location>
</feature>
<evidence type="ECO:0000313" key="2">
    <source>
        <dbReference type="EMBL" id="MEF3318766.1"/>
    </source>
</evidence>
<proteinExistence type="predicted"/>
<organism evidence="2 3">
    <name type="scientific">Peptoniphilus grossensis</name>
    <dbReference type="NCBI Taxonomy" id="1465756"/>
    <lineage>
        <taxon>Bacteria</taxon>
        <taxon>Bacillati</taxon>
        <taxon>Bacillota</taxon>
        <taxon>Tissierellia</taxon>
        <taxon>Tissierellales</taxon>
        <taxon>Peptoniphilaceae</taxon>
        <taxon>Peptoniphilus</taxon>
    </lineage>
</organism>
<feature type="non-terminal residue" evidence="2">
    <location>
        <position position="1"/>
    </location>
</feature>
<accession>A0ABU7XBV6</accession>